<evidence type="ECO:0000313" key="3">
    <source>
        <dbReference type="Proteomes" id="UP001472677"/>
    </source>
</evidence>
<reference evidence="2 3" key="1">
    <citation type="journal article" date="2024" name="G3 (Bethesda)">
        <title>Genome assembly of Hibiscus sabdariffa L. provides insights into metabolisms of medicinal natural products.</title>
        <authorList>
            <person name="Kim T."/>
        </authorList>
    </citation>
    <scope>NUCLEOTIDE SEQUENCE [LARGE SCALE GENOMIC DNA]</scope>
    <source>
        <strain evidence="2">TK-2024</strain>
        <tissue evidence="2">Old leaves</tissue>
    </source>
</reference>
<name>A0ABR2DLA7_9ROSI</name>
<dbReference type="EMBL" id="JBBPBM010000024">
    <property type="protein sequence ID" value="KAK8542217.1"/>
    <property type="molecule type" value="Genomic_DNA"/>
</dbReference>
<evidence type="ECO:0000313" key="2">
    <source>
        <dbReference type="EMBL" id="KAK8542217.1"/>
    </source>
</evidence>
<gene>
    <name evidence="2" type="ORF">V6N12_014820</name>
</gene>
<proteinExistence type="predicted"/>
<organism evidence="2 3">
    <name type="scientific">Hibiscus sabdariffa</name>
    <name type="common">roselle</name>
    <dbReference type="NCBI Taxonomy" id="183260"/>
    <lineage>
        <taxon>Eukaryota</taxon>
        <taxon>Viridiplantae</taxon>
        <taxon>Streptophyta</taxon>
        <taxon>Embryophyta</taxon>
        <taxon>Tracheophyta</taxon>
        <taxon>Spermatophyta</taxon>
        <taxon>Magnoliopsida</taxon>
        <taxon>eudicotyledons</taxon>
        <taxon>Gunneridae</taxon>
        <taxon>Pentapetalae</taxon>
        <taxon>rosids</taxon>
        <taxon>malvids</taxon>
        <taxon>Malvales</taxon>
        <taxon>Malvaceae</taxon>
        <taxon>Malvoideae</taxon>
        <taxon>Hibiscus</taxon>
    </lineage>
</organism>
<sequence>MGPVRPFKRIKKAAVKKVVDHNVLHSSSAIVASSLGSQPRPLDWWDEFSQRISGCAVGWCWPCFSYPSSCGLLAWPLWLFPRDDGFVCVAFSCVWRVLRELQPTSRKMKSWSNIVTIASSILPDHPNCAWNLTMNIEVHITILVILVHSRNSDSPIPVIPFLFVTSKVVALASAIEFSIFLFISHQRNASSSEILAVLCMIFWGTATFGFCYDSIAIDFS</sequence>
<accession>A0ABR2DLA7</accession>
<keyword evidence="3" id="KW-1185">Reference proteome</keyword>
<feature type="transmembrane region" description="Helical" evidence="1">
    <location>
        <begin position="159"/>
        <end position="183"/>
    </location>
</feature>
<keyword evidence="1" id="KW-0812">Transmembrane</keyword>
<comment type="caution">
    <text evidence="2">The sequence shown here is derived from an EMBL/GenBank/DDBJ whole genome shotgun (WGS) entry which is preliminary data.</text>
</comment>
<dbReference type="Proteomes" id="UP001472677">
    <property type="component" value="Unassembled WGS sequence"/>
</dbReference>
<feature type="transmembrane region" description="Helical" evidence="1">
    <location>
        <begin position="195"/>
        <end position="217"/>
    </location>
</feature>
<keyword evidence="1" id="KW-0472">Membrane</keyword>
<keyword evidence="1" id="KW-1133">Transmembrane helix</keyword>
<evidence type="ECO:0000256" key="1">
    <source>
        <dbReference type="SAM" id="Phobius"/>
    </source>
</evidence>
<protein>
    <submittedName>
        <fullName evidence="2">Uncharacterized protein</fullName>
    </submittedName>
</protein>